<proteinExistence type="predicted"/>
<dbReference type="EnsemblPlants" id="TuG1812G0100003912.01.T01">
    <property type="protein sequence ID" value="TuG1812G0100003912.01.T01.cds372649"/>
    <property type="gene ID" value="TuG1812G0100003912.01"/>
</dbReference>
<dbReference type="Proteomes" id="UP000015106">
    <property type="component" value="Chromosome 1"/>
</dbReference>
<evidence type="ECO:0000313" key="3">
    <source>
        <dbReference type="EnsemblPlants" id="TuG1812G0100003912.01.T01.cds372649"/>
    </source>
</evidence>
<dbReference type="Gramene" id="TuG1812G0100003912.01.T01">
    <property type="protein sequence ID" value="TuG1812G0100003912.01.T01.cds372649"/>
    <property type="gene ID" value="TuG1812G0100003912.01"/>
</dbReference>
<dbReference type="GO" id="GO:0003676">
    <property type="term" value="F:nucleic acid binding"/>
    <property type="evidence" value="ECO:0007669"/>
    <property type="project" value="InterPro"/>
</dbReference>
<accession>A0A8R7K3N4</accession>
<dbReference type="GO" id="GO:0008270">
    <property type="term" value="F:zinc ion binding"/>
    <property type="evidence" value="ECO:0007669"/>
    <property type="project" value="UniProtKB-KW"/>
</dbReference>
<organism evidence="3 4">
    <name type="scientific">Triticum urartu</name>
    <name type="common">Red wild einkorn</name>
    <name type="synonym">Crithodium urartu</name>
    <dbReference type="NCBI Taxonomy" id="4572"/>
    <lineage>
        <taxon>Eukaryota</taxon>
        <taxon>Viridiplantae</taxon>
        <taxon>Streptophyta</taxon>
        <taxon>Embryophyta</taxon>
        <taxon>Tracheophyta</taxon>
        <taxon>Spermatophyta</taxon>
        <taxon>Magnoliopsida</taxon>
        <taxon>Liliopsida</taxon>
        <taxon>Poales</taxon>
        <taxon>Poaceae</taxon>
        <taxon>BOP clade</taxon>
        <taxon>Pooideae</taxon>
        <taxon>Triticodae</taxon>
        <taxon>Triticeae</taxon>
        <taxon>Triticinae</taxon>
        <taxon>Triticum</taxon>
    </lineage>
</organism>
<sequence>MKMHRACKICGEIGHTDKEHQDGCPYCEASHLGEECPTTRVTCFMCEGTNHNPAQCRLLTTTQEVVQQQRKGMKKAVQEIIMKRRALVTCHKCRSKGHYASVCPEVITERERWARYSSPCPEKKRGRGRWEAWSKQAP</sequence>
<dbReference type="AlphaFoldDB" id="A0A8R7K3N4"/>
<name>A0A8R7K3N4_TRIUA</name>
<reference evidence="3" key="2">
    <citation type="submission" date="2018-03" db="EMBL/GenBank/DDBJ databases">
        <title>The Triticum urartu genome reveals the dynamic nature of wheat genome evolution.</title>
        <authorList>
            <person name="Ling H."/>
            <person name="Ma B."/>
            <person name="Shi X."/>
            <person name="Liu H."/>
            <person name="Dong L."/>
            <person name="Sun H."/>
            <person name="Cao Y."/>
            <person name="Gao Q."/>
            <person name="Zheng S."/>
            <person name="Li Y."/>
            <person name="Yu Y."/>
            <person name="Du H."/>
            <person name="Qi M."/>
            <person name="Li Y."/>
            <person name="Yu H."/>
            <person name="Cui Y."/>
            <person name="Wang N."/>
            <person name="Chen C."/>
            <person name="Wu H."/>
            <person name="Zhao Y."/>
            <person name="Zhang J."/>
            <person name="Li Y."/>
            <person name="Zhou W."/>
            <person name="Zhang B."/>
            <person name="Hu W."/>
            <person name="Eijk M."/>
            <person name="Tang J."/>
            <person name="Witsenboer H."/>
            <person name="Zhao S."/>
            <person name="Li Z."/>
            <person name="Zhang A."/>
            <person name="Wang D."/>
            <person name="Liang C."/>
        </authorList>
    </citation>
    <scope>NUCLEOTIDE SEQUENCE [LARGE SCALE GENOMIC DNA]</scope>
    <source>
        <strain evidence="3">cv. G1812</strain>
    </source>
</reference>
<dbReference type="InterPro" id="IPR036875">
    <property type="entry name" value="Znf_CCHC_sf"/>
</dbReference>
<evidence type="ECO:0000256" key="1">
    <source>
        <dbReference type="PROSITE-ProRule" id="PRU00047"/>
    </source>
</evidence>
<evidence type="ECO:0000313" key="4">
    <source>
        <dbReference type="Proteomes" id="UP000015106"/>
    </source>
</evidence>
<dbReference type="InterPro" id="IPR001878">
    <property type="entry name" value="Znf_CCHC"/>
</dbReference>
<feature type="domain" description="CCHC-type" evidence="2">
    <location>
        <begin position="90"/>
        <end position="105"/>
    </location>
</feature>
<dbReference type="SMART" id="SM00343">
    <property type="entry name" value="ZnF_C2HC"/>
    <property type="match status" value="4"/>
</dbReference>
<keyword evidence="1" id="KW-0862">Zinc</keyword>
<reference evidence="3" key="3">
    <citation type="submission" date="2022-06" db="UniProtKB">
        <authorList>
            <consortium name="EnsemblPlants"/>
        </authorList>
    </citation>
    <scope>IDENTIFICATION</scope>
</reference>
<dbReference type="PROSITE" id="PS50158">
    <property type="entry name" value="ZF_CCHC"/>
    <property type="match status" value="1"/>
</dbReference>
<keyword evidence="4" id="KW-1185">Reference proteome</keyword>
<reference evidence="4" key="1">
    <citation type="journal article" date="2013" name="Nature">
        <title>Draft genome of the wheat A-genome progenitor Triticum urartu.</title>
        <authorList>
            <person name="Ling H.Q."/>
            <person name="Zhao S."/>
            <person name="Liu D."/>
            <person name="Wang J."/>
            <person name="Sun H."/>
            <person name="Zhang C."/>
            <person name="Fan H."/>
            <person name="Li D."/>
            <person name="Dong L."/>
            <person name="Tao Y."/>
            <person name="Gao C."/>
            <person name="Wu H."/>
            <person name="Li Y."/>
            <person name="Cui Y."/>
            <person name="Guo X."/>
            <person name="Zheng S."/>
            <person name="Wang B."/>
            <person name="Yu K."/>
            <person name="Liang Q."/>
            <person name="Yang W."/>
            <person name="Lou X."/>
            <person name="Chen J."/>
            <person name="Feng M."/>
            <person name="Jian J."/>
            <person name="Zhang X."/>
            <person name="Luo G."/>
            <person name="Jiang Y."/>
            <person name="Liu J."/>
            <person name="Wang Z."/>
            <person name="Sha Y."/>
            <person name="Zhang B."/>
            <person name="Wu H."/>
            <person name="Tang D."/>
            <person name="Shen Q."/>
            <person name="Xue P."/>
            <person name="Zou S."/>
            <person name="Wang X."/>
            <person name="Liu X."/>
            <person name="Wang F."/>
            <person name="Yang Y."/>
            <person name="An X."/>
            <person name="Dong Z."/>
            <person name="Zhang K."/>
            <person name="Zhang X."/>
            <person name="Luo M.C."/>
            <person name="Dvorak J."/>
            <person name="Tong Y."/>
            <person name="Wang J."/>
            <person name="Yang H."/>
            <person name="Li Z."/>
            <person name="Wang D."/>
            <person name="Zhang A."/>
            <person name="Wang J."/>
        </authorList>
    </citation>
    <scope>NUCLEOTIDE SEQUENCE</scope>
    <source>
        <strain evidence="4">cv. G1812</strain>
    </source>
</reference>
<dbReference type="Pfam" id="PF00098">
    <property type="entry name" value="zf-CCHC"/>
    <property type="match status" value="1"/>
</dbReference>
<keyword evidence="1" id="KW-0479">Metal-binding</keyword>
<evidence type="ECO:0000259" key="2">
    <source>
        <dbReference type="PROSITE" id="PS50158"/>
    </source>
</evidence>
<keyword evidence="1" id="KW-0863">Zinc-finger</keyword>
<protein>
    <recommendedName>
        <fullName evidence="2">CCHC-type domain-containing protein</fullName>
    </recommendedName>
</protein>
<dbReference type="SUPFAM" id="SSF57756">
    <property type="entry name" value="Retrovirus zinc finger-like domains"/>
    <property type="match status" value="1"/>
</dbReference>
<dbReference type="Gene3D" id="4.10.60.10">
    <property type="entry name" value="Zinc finger, CCHC-type"/>
    <property type="match status" value="1"/>
</dbReference>